<feature type="domain" description="N-acetyltransferase" evidence="2">
    <location>
        <begin position="6"/>
        <end position="167"/>
    </location>
</feature>
<gene>
    <name evidence="3" type="ORF">KCG34_09040</name>
</gene>
<dbReference type="PROSITE" id="PS51186">
    <property type="entry name" value="GNAT"/>
    <property type="match status" value="1"/>
</dbReference>
<evidence type="ECO:0000259" key="2">
    <source>
        <dbReference type="PROSITE" id="PS51186"/>
    </source>
</evidence>
<dbReference type="CDD" id="cd04301">
    <property type="entry name" value="NAT_SF"/>
    <property type="match status" value="1"/>
</dbReference>
<dbReference type="KEGG" id="caul:KCG34_09040"/>
<evidence type="ECO:0000313" key="3">
    <source>
        <dbReference type="EMBL" id="QUD89988.1"/>
    </source>
</evidence>
<reference evidence="3" key="1">
    <citation type="submission" date="2021-04" db="EMBL/GenBank/DDBJ databases">
        <title>The complete genome sequence of Caulobacter sp. S6.</title>
        <authorList>
            <person name="Tang Y."/>
            <person name="Ouyang W."/>
            <person name="Liu Q."/>
            <person name="Huang B."/>
            <person name="Guo Z."/>
            <person name="Lei P."/>
        </authorList>
    </citation>
    <scope>NUCLEOTIDE SEQUENCE</scope>
    <source>
        <strain evidence="3">S6</strain>
    </source>
</reference>
<evidence type="ECO:0000313" key="4">
    <source>
        <dbReference type="Proteomes" id="UP000676409"/>
    </source>
</evidence>
<keyword evidence="1" id="KW-0808">Transferase</keyword>
<sequence length="174" mass="18693">MSEPQPLVRRLGREDAEAYRAIRLAGLAEAPDAFAAVWEVEAERPLAHFEGLMSNLAVFGAFLDGRLVGIAGFVREAGPKLSHKGTLWGMYVDPAARRYRIGGALVQAVLDHAAGEVEQVLLAANTTNAAAIRLYERLGFVAYGREPQALKGANGYSDDLLMVKFLNGRGPDGA</sequence>
<dbReference type="InterPro" id="IPR016181">
    <property type="entry name" value="Acyl_CoA_acyltransferase"/>
</dbReference>
<dbReference type="RefSeq" id="WP_211940039.1">
    <property type="nucleotide sequence ID" value="NZ_CP073078.1"/>
</dbReference>
<accession>A0A975IWK8</accession>
<dbReference type="GO" id="GO:0008080">
    <property type="term" value="F:N-acetyltransferase activity"/>
    <property type="evidence" value="ECO:0007669"/>
    <property type="project" value="InterPro"/>
</dbReference>
<proteinExistence type="predicted"/>
<dbReference type="PANTHER" id="PTHR13947:SF37">
    <property type="entry name" value="LD18367P"/>
    <property type="match status" value="1"/>
</dbReference>
<dbReference type="AlphaFoldDB" id="A0A975IWK8"/>
<dbReference type="Gene3D" id="3.40.630.30">
    <property type="match status" value="1"/>
</dbReference>
<organism evidence="3 4">
    <name type="scientific">Phenylobacterium montanum</name>
    <dbReference type="NCBI Taxonomy" id="2823693"/>
    <lineage>
        <taxon>Bacteria</taxon>
        <taxon>Pseudomonadati</taxon>
        <taxon>Pseudomonadota</taxon>
        <taxon>Alphaproteobacteria</taxon>
        <taxon>Caulobacterales</taxon>
        <taxon>Caulobacteraceae</taxon>
        <taxon>Phenylobacterium</taxon>
    </lineage>
</organism>
<dbReference type="Proteomes" id="UP000676409">
    <property type="component" value="Chromosome"/>
</dbReference>
<dbReference type="SUPFAM" id="SSF55729">
    <property type="entry name" value="Acyl-CoA N-acyltransferases (Nat)"/>
    <property type="match status" value="1"/>
</dbReference>
<dbReference type="InterPro" id="IPR000182">
    <property type="entry name" value="GNAT_dom"/>
</dbReference>
<dbReference type="PANTHER" id="PTHR13947">
    <property type="entry name" value="GNAT FAMILY N-ACETYLTRANSFERASE"/>
    <property type="match status" value="1"/>
</dbReference>
<protein>
    <submittedName>
        <fullName evidence="3">GNAT family N-acetyltransferase</fullName>
    </submittedName>
</protein>
<evidence type="ECO:0000256" key="1">
    <source>
        <dbReference type="ARBA" id="ARBA00022679"/>
    </source>
</evidence>
<dbReference type="InterPro" id="IPR050769">
    <property type="entry name" value="NAT_camello-type"/>
</dbReference>
<name>A0A975IWK8_9CAUL</name>
<keyword evidence="4" id="KW-1185">Reference proteome</keyword>
<dbReference type="EMBL" id="CP073078">
    <property type="protein sequence ID" value="QUD89988.1"/>
    <property type="molecule type" value="Genomic_DNA"/>
</dbReference>
<dbReference type="Pfam" id="PF00583">
    <property type="entry name" value="Acetyltransf_1"/>
    <property type="match status" value="1"/>
</dbReference>